<sequence length="157" mass="18255">MSRQGTASDKIGYVNSPPEFLICSKCRKEKPPGEFAKYGRTCKECHNQRTREWRYKNPERWRQILASSRKRNPTPLQDLVAHQKTYSKSNRHKRWAADKISSAIRSGRIVKPTECSKCSNSTPSKQLHAHHPDYSKPLEIIWLCHPCHGLEHRIHDA</sequence>
<protein>
    <submittedName>
        <fullName evidence="1">Uncharacterized protein</fullName>
    </submittedName>
</protein>
<accession>A0A0F9SDB5</accession>
<reference evidence="1" key="1">
    <citation type="journal article" date="2015" name="Nature">
        <title>Complex archaea that bridge the gap between prokaryotes and eukaryotes.</title>
        <authorList>
            <person name="Spang A."/>
            <person name="Saw J.H."/>
            <person name="Jorgensen S.L."/>
            <person name="Zaremba-Niedzwiedzka K."/>
            <person name="Martijn J."/>
            <person name="Lind A.E."/>
            <person name="van Eijk R."/>
            <person name="Schleper C."/>
            <person name="Guy L."/>
            <person name="Ettema T.J."/>
        </authorList>
    </citation>
    <scope>NUCLEOTIDE SEQUENCE</scope>
</reference>
<dbReference type="EMBL" id="LAZR01000537">
    <property type="protein sequence ID" value="KKN65024.1"/>
    <property type="molecule type" value="Genomic_DNA"/>
</dbReference>
<gene>
    <name evidence="1" type="ORF">LCGC14_0485810</name>
</gene>
<name>A0A0F9SDB5_9ZZZZ</name>
<proteinExistence type="predicted"/>
<dbReference type="AlphaFoldDB" id="A0A0F9SDB5"/>
<comment type="caution">
    <text evidence="1">The sequence shown here is derived from an EMBL/GenBank/DDBJ whole genome shotgun (WGS) entry which is preliminary data.</text>
</comment>
<evidence type="ECO:0000313" key="1">
    <source>
        <dbReference type="EMBL" id="KKN65024.1"/>
    </source>
</evidence>
<organism evidence="1">
    <name type="scientific">marine sediment metagenome</name>
    <dbReference type="NCBI Taxonomy" id="412755"/>
    <lineage>
        <taxon>unclassified sequences</taxon>
        <taxon>metagenomes</taxon>
        <taxon>ecological metagenomes</taxon>
    </lineage>
</organism>